<keyword evidence="3" id="KW-1185">Reference proteome</keyword>
<dbReference type="AlphaFoldDB" id="A0A5M4FKF5"/>
<dbReference type="RefSeq" id="WP_149688500.1">
    <property type="nucleotide sequence ID" value="NZ_SDPQ02000001.1"/>
</dbReference>
<proteinExistence type="predicted"/>
<dbReference type="OrthoDB" id="5182178at2"/>
<feature type="domain" description="Flp pilus assembly protein RcpC/CpaB" evidence="1">
    <location>
        <begin position="119"/>
        <end position="215"/>
    </location>
</feature>
<dbReference type="Pfam" id="PF16976">
    <property type="entry name" value="RcpC"/>
    <property type="match status" value="1"/>
</dbReference>
<accession>A0A5M4FKF5</accession>
<dbReference type="InterPro" id="IPR031571">
    <property type="entry name" value="RcpC_dom"/>
</dbReference>
<sequence>MNKRIIAVAGAALLALIGIVMLISYTQNANDRAFDGAELRSVLQVTETIPADTKASDISGSVELVELPKKAIAKDAVTDLSEVSGLSTTVALEPGEQLLLTRFAQEGSPKPDSGPAAVSVVPKGYQEVTVPLDVARAAGGVLRPGDLVGVVASYQTNDTGGFTQLAKNFVKVTRVSGGLTGGKDDGASGQFITLAVTTRNAGRIINAAEFGKLWLTKQNKDTATGSGGSVTKSEITK</sequence>
<dbReference type="InterPro" id="IPR017592">
    <property type="entry name" value="Pilus_assmbl_Flp-typ_CpaB"/>
</dbReference>
<dbReference type="Proteomes" id="UP000380867">
    <property type="component" value="Unassembled WGS sequence"/>
</dbReference>
<evidence type="ECO:0000313" key="3">
    <source>
        <dbReference type="Proteomes" id="UP000380867"/>
    </source>
</evidence>
<evidence type="ECO:0000313" key="2">
    <source>
        <dbReference type="EMBL" id="KAA1400408.1"/>
    </source>
</evidence>
<dbReference type="CDD" id="cd11614">
    <property type="entry name" value="SAF_CpaB_FlgA_like"/>
    <property type="match status" value="1"/>
</dbReference>
<protein>
    <submittedName>
        <fullName evidence="2">Flp pilus assembly protein CpaB</fullName>
    </submittedName>
</protein>
<reference evidence="2" key="1">
    <citation type="submission" date="2019-09" db="EMBL/GenBank/DDBJ databases">
        <authorList>
            <person name="Li J."/>
        </authorList>
    </citation>
    <scope>NUCLEOTIDE SEQUENCE [LARGE SCALE GENOMIC DNA]</scope>
    <source>
        <strain evidence="2">JCM 14732</strain>
    </source>
</reference>
<dbReference type="NCBIfam" id="TIGR03177">
    <property type="entry name" value="pilus_cpaB"/>
    <property type="match status" value="1"/>
</dbReference>
<organism evidence="2 3">
    <name type="scientific">Aeromicrobium ginsengisoli</name>
    <dbReference type="NCBI Taxonomy" id="363867"/>
    <lineage>
        <taxon>Bacteria</taxon>
        <taxon>Bacillati</taxon>
        <taxon>Actinomycetota</taxon>
        <taxon>Actinomycetes</taxon>
        <taxon>Propionibacteriales</taxon>
        <taxon>Nocardioidaceae</taxon>
        <taxon>Aeromicrobium</taxon>
    </lineage>
</organism>
<comment type="caution">
    <text evidence="2">The sequence shown here is derived from an EMBL/GenBank/DDBJ whole genome shotgun (WGS) entry which is preliminary data.</text>
</comment>
<gene>
    <name evidence="2" type="primary">cpaB</name>
    <name evidence="2" type="ORF">ESP70_006705</name>
</gene>
<evidence type="ECO:0000259" key="1">
    <source>
        <dbReference type="Pfam" id="PF16976"/>
    </source>
</evidence>
<name>A0A5M4FKF5_9ACTN</name>
<dbReference type="EMBL" id="SDPQ02000001">
    <property type="protein sequence ID" value="KAA1400408.1"/>
    <property type="molecule type" value="Genomic_DNA"/>
</dbReference>